<evidence type="ECO:0000313" key="2">
    <source>
        <dbReference type="Proteomes" id="UP001238540"/>
    </source>
</evidence>
<evidence type="ECO:0000313" key="1">
    <source>
        <dbReference type="EMBL" id="MDN3608505.1"/>
    </source>
</evidence>
<comment type="caution">
    <text evidence="1">The sequence shown here is derived from an EMBL/GenBank/DDBJ whole genome shotgun (WGS) entry which is preliminary data.</text>
</comment>
<accession>A0ABT8BN47</accession>
<name>A0ABT8BN47_9VIBR</name>
<dbReference type="EMBL" id="JAUFQC010000001">
    <property type="protein sequence ID" value="MDN3608505.1"/>
    <property type="molecule type" value="Genomic_DNA"/>
</dbReference>
<keyword evidence="2" id="KW-1185">Reference proteome</keyword>
<dbReference type="RefSeq" id="WP_076589024.1">
    <property type="nucleotide sequence ID" value="NZ_JABEYA020000016.1"/>
</dbReference>
<dbReference type="Pfam" id="PF07507">
    <property type="entry name" value="WavE"/>
    <property type="match status" value="1"/>
</dbReference>
<dbReference type="Proteomes" id="UP001238540">
    <property type="component" value="Unassembled WGS sequence"/>
</dbReference>
<proteinExistence type="predicted"/>
<reference evidence="2" key="1">
    <citation type="journal article" date="2019" name="Int. J. Syst. Evol. Microbiol.">
        <title>The Global Catalogue of Microorganisms (GCM) 10K type strain sequencing project: providing services to taxonomists for standard genome sequencing and annotation.</title>
        <authorList>
            <consortium name="The Broad Institute Genomics Platform"/>
            <consortium name="The Broad Institute Genome Sequencing Center for Infectious Disease"/>
            <person name="Wu L."/>
            <person name="Ma J."/>
        </authorList>
    </citation>
    <scope>NUCLEOTIDE SEQUENCE [LARGE SCALE GENOMIC DNA]</scope>
    <source>
        <strain evidence="2">CECT 7398</strain>
    </source>
</reference>
<protein>
    <submittedName>
        <fullName evidence="1">WavE lipopolysaccharide synthesis family protein</fullName>
    </submittedName>
</protein>
<sequence>MMTISDQDISFVVQGPVQGSDERKQLTGITEQCLMSIRQFFPRSTIILSTWKGQNFTGLDTDKVIELDDPGPNYIWQDEQQLKLNNNRQIYSTHAGLKAVTTPYAAKLRTDNKLTGQGFVRLFEQYAHQPKQTGFDFLNSRIVTSSAFFISSHVGKTVHFHKSDLFDFGETQDLLSLWDEQLIPELRFSKNVGYKSRYPATEQFLCLRWLSRLIGKDHHINTKAGDSAGLDAHFWTSFIASNLIVDQPENLGLDVTERFYKRGNLALEYDLKDWLYLTGVAPQPLDMKRALRFYKFHTGKLIRGLRNL</sequence>
<organism evidence="1 2">
    <name type="scientific">Vibrio ostreicida</name>
    <dbReference type="NCBI Taxonomy" id="526588"/>
    <lineage>
        <taxon>Bacteria</taxon>
        <taxon>Pseudomonadati</taxon>
        <taxon>Pseudomonadota</taxon>
        <taxon>Gammaproteobacteria</taxon>
        <taxon>Vibrionales</taxon>
        <taxon>Vibrionaceae</taxon>
        <taxon>Vibrio</taxon>
    </lineage>
</organism>
<gene>
    <name evidence="1" type="ORF">QWZ16_01770</name>
</gene>
<dbReference type="InterPro" id="IPR011122">
    <property type="entry name" value="WavE"/>
</dbReference>